<proteinExistence type="predicted"/>
<evidence type="ECO:0000313" key="2">
    <source>
        <dbReference type="Proteomes" id="UP000186817"/>
    </source>
</evidence>
<keyword evidence="2" id="KW-1185">Reference proteome</keyword>
<protein>
    <submittedName>
        <fullName evidence="1">Uncharacterized protein</fullName>
    </submittedName>
</protein>
<accession>A0A1Q9C1R8</accession>
<comment type="caution">
    <text evidence="1">The sequence shown here is derived from an EMBL/GenBank/DDBJ whole genome shotgun (WGS) entry which is preliminary data.</text>
</comment>
<organism evidence="1 2">
    <name type="scientific">Symbiodinium microadriaticum</name>
    <name type="common">Dinoflagellate</name>
    <name type="synonym">Zooxanthella microadriatica</name>
    <dbReference type="NCBI Taxonomy" id="2951"/>
    <lineage>
        <taxon>Eukaryota</taxon>
        <taxon>Sar</taxon>
        <taxon>Alveolata</taxon>
        <taxon>Dinophyceae</taxon>
        <taxon>Suessiales</taxon>
        <taxon>Symbiodiniaceae</taxon>
        <taxon>Symbiodinium</taxon>
    </lineage>
</organism>
<reference evidence="1 2" key="1">
    <citation type="submission" date="2016-02" db="EMBL/GenBank/DDBJ databases">
        <title>Genome analysis of coral dinoflagellate symbionts highlights evolutionary adaptations to a symbiotic lifestyle.</title>
        <authorList>
            <person name="Aranda M."/>
            <person name="Li Y."/>
            <person name="Liew Y.J."/>
            <person name="Baumgarten S."/>
            <person name="Simakov O."/>
            <person name="Wilson M."/>
            <person name="Piel J."/>
            <person name="Ashoor H."/>
            <person name="Bougouffa S."/>
            <person name="Bajic V.B."/>
            <person name="Ryu T."/>
            <person name="Ravasi T."/>
            <person name="Bayer T."/>
            <person name="Micklem G."/>
            <person name="Kim H."/>
            <person name="Bhak J."/>
            <person name="Lajeunesse T.C."/>
            <person name="Voolstra C.R."/>
        </authorList>
    </citation>
    <scope>NUCLEOTIDE SEQUENCE [LARGE SCALE GENOMIC DNA]</scope>
    <source>
        <strain evidence="1 2">CCMP2467</strain>
    </source>
</reference>
<sequence>MVEYLFPNATAPLRILVDNQAARSMMQRQGTDKIRHVHARLLWMRVQLGEIVVGPVSTAVNITDLMKKAFLVAMQAARTFGADEPSERRGLRAQAKSEAARKCMLEMIAVECRIIE</sequence>
<dbReference type="AlphaFoldDB" id="A0A1Q9C1R8"/>
<dbReference type="EMBL" id="LSRX01001896">
    <property type="protein sequence ID" value="OLP76868.1"/>
    <property type="molecule type" value="Genomic_DNA"/>
</dbReference>
<gene>
    <name evidence="1" type="ORF">AK812_SmicGene43141</name>
</gene>
<name>A0A1Q9C1R8_SYMMI</name>
<evidence type="ECO:0000313" key="1">
    <source>
        <dbReference type="EMBL" id="OLP76868.1"/>
    </source>
</evidence>
<dbReference type="OrthoDB" id="412613at2759"/>
<dbReference type="Proteomes" id="UP000186817">
    <property type="component" value="Unassembled WGS sequence"/>
</dbReference>